<feature type="region of interest" description="Disordered" evidence="6">
    <location>
        <begin position="167"/>
        <end position="188"/>
    </location>
</feature>
<comment type="caution">
    <text evidence="10">The sequence shown here is derived from an EMBL/GenBank/DDBJ whole genome shotgun (WGS) entry which is preliminary data.</text>
</comment>
<evidence type="ECO:0000313" key="10">
    <source>
        <dbReference type="EMBL" id="KAJ1647070.1"/>
    </source>
</evidence>
<protein>
    <submittedName>
        <fullName evidence="10">Respiratory supercomplex factor 1, mitochondrial</fullName>
    </submittedName>
</protein>
<evidence type="ECO:0000256" key="4">
    <source>
        <dbReference type="ARBA" id="ARBA00023128"/>
    </source>
</evidence>
<dbReference type="GO" id="GO:0097250">
    <property type="term" value="P:mitochondrial respirasome assembly"/>
    <property type="evidence" value="ECO:0007669"/>
    <property type="project" value="TreeGrafter"/>
</dbReference>
<proteinExistence type="predicted"/>
<comment type="subcellular location">
    <subcellularLocation>
        <location evidence="1">Mitochondrion membrane</location>
    </subcellularLocation>
</comment>
<feature type="region of interest" description="Disordered" evidence="6">
    <location>
        <begin position="41"/>
        <end position="74"/>
    </location>
</feature>
<feature type="compositionally biased region" description="Low complexity" evidence="6">
    <location>
        <begin position="41"/>
        <end position="66"/>
    </location>
</feature>
<dbReference type="GO" id="GO:0031966">
    <property type="term" value="C:mitochondrial membrane"/>
    <property type="evidence" value="ECO:0007669"/>
    <property type="project" value="UniProtKB-SubCell"/>
</dbReference>
<evidence type="ECO:0000256" key="7">
    <source>
        <dbReference type="SAM" id="Phobius"/>
    </source>
</evidence>
<feature type="signal peptide" evidence="8">
    <location>
        <begin position="1"/>
        <end position="18"/>
    </location>
</feature>
<feature type="domain" description="HIG1" evidence="9">
    <location>
        <begin position="183"/>
        <end position="276"/>
    </location>
</feature>
<sequence length="333" mass="36021">MKIFSIVAVACMAAVSQAAPFYYQPNGVFMPISLSVPAVIQPQQQPQQKQQQQQQPAQIQAQSIPSTGSSSAANVSPWSIISTSLFGQKKDQVTTATTTMASKASAQVASKDDTVAMLTQILKPLKFVAASFLNGLEFQLEKTDSKKLANVLRGPIADLKNQLKSVWPTVPESSDSSSSTKGKAPSNVQQQGMVTMTISGPNSIVAKIKEEPLVPLGFFATVGAFLYAAHGMQRGNFSQTQWGMRMRVVMQGLTVAALAGYGLFQTTKDRETSRKEDFRRIDWDKLEREAEAAESADKNGAAAPLSPLDKLIAKAQAQKRESVFASESKEEKK</sequence>
<feature type="transmembrane region" description="Helical" evidence="7">
    <location>
        <begin position="244"/>
        <end position="264"/>
    </location>
</feature>
<organism evidence="10 11">
    <name type="scientific">Coemansia asiatica</name>
    <dbReference type="NCBI Taxonomy" id="1052880"/>
    <lineage>
        <taxon>Eukaryota</taxon>
        <taxon>Fungi</taxon>
        <taxon>Fungi incertae sedis</taxon>
        <taxon>Zoopagomycota</taxon>
        <taxon>Kickxellomycotina</taxon>
        <taxon>Kickxellomycetes</taxon>
        <taxon>Kickxellales</taxon>
        <taxon>Kickxellaceae</taxon>
        <taxon>Coemansia</taxon>
    </lineage>
</organism>
<dbReference type="Gene3D" id="6.10.140.1320">
    <property type="match status" value="1"/>
</dbReference>
<dbReference type="InterPro" id="IPR007667">
    <property type="entry name" value="Hypoxia_induced_domain"/>
</dbReference>
<keyword evidence="3 7" id="KW-1133">Transmembrane helix</keyword>
<feature type="chain" id="PRO_5040797136" evidence="8">
    <location>
        <begin position="19"/>
        <end position="333"/>
    </location>
</feature>
<dbReference type="PANTHER" id="PTHR12297">
    <property type="entry name" value="HYPOXIA-INDUCBILE GENE 1 HIG1 -RELATED"/>
    <property type="match status" value="1"/>
</dbReference>
<dbReference type="Pfam" id="PF04588">
    <property type="entry name" value="HIG_1_N"/>
    <property type="match status" value="1"/>
</dbReference>
<dbReference type="InterPro" id="IPR050355">
    <property type="entry name" value="RCF1"/>
</dbReference>
<keyword evidence="5 7" id="KW-0472">Membrane</keyword>
<feature type="transmembrane region" description="Helical" evidence="7">
    <location>
        <begin position="213"/>
        <end position="232"/>
    </location>
</feature>
<evidence type="ECO:0000259" key="9">
    <source>
        <dbReference type="PROSITE" id="PS51503"/>
    </source>
</evidence>
<evidence type="ECO:0000256" key="6">
    <source>
        <dbReference type="SAM" id="MobiDB-lite"/>
    </source>
</evidence>
<keyword evidence="2 7" id="KW-0812">Transmembrane</keyword>
<evidence type="ECO:0000256" key="5">
    <source>
        <dbReference type="ARBA" id="ARBA00023136"/>
    </source>
</evidence>
<dbReference type="AlphaFoldDB" id="A0A9W7XND5"/>
<evidence type="ECO:0000256" key="2">
    <source>
        <dbReference type="ARBA" id="ARBA00022692"/>
    </source>
</evidence>
<name>A0A9W7XND5_9FUNG</name>
<dbReference type="PANTHER" id="PTHR12297:SF3">
    <property type="entry name" value="HIG1 DOMAIN FAMILY MEMBER 1A"/>
    <property type="match status" value="1"/>
</dbReference>
<keyword evidence="8" id="KW-0732">Signal</keyword>
<evidence type="ECO:0000256" key="8">
    <source>
        <dbReference type="SAM" id="SignalP"/>
    </source>
</evidence>
<keyword evidence="4" id="KW-0496">Mitochondrion</keyword>
<evidence type="ECO:0000256" key="1">
    <source>
        <dbReference type="ARBA" id="ARBA00004325"/>
    </source>
</evidence>
<accession>A0A9W7XND5</accession>
<keyword evidence="11" id="KW-1185">Reference proteome</keyword>
<dbReference type="PROSITE" id="PS51503">
    <property type="entry name" value="HIG1"/>
    <property type="match status" value="1"/>
</dbReference>
<reference evidence="10" key="1">
    <citation type="submission" date="2022-07" db="EMBL/GenBank/DDBJ databases">
        <title>Phylogenomic reconstructions and comparative analyses of Kickxellomycotina fungi.</title>
        <authorList>
            <person name="Reynolds N.K."/>
            <person name="Stajich J.E."/>
            <person name="Barry K."/>
            <person name="Grigoriev I.V."/>
            <person name="Crous P."/>
            <person name="Smith M.E."/>
        </authorList>
    </citation>
    <scope>NUCLEOTIDE SEQUENCE</scope>
    <source>
        <strain evidence="10">NBRC 105413</strain>
    </source>
</reference>
<dbReference type="Proteomes" id="UP001145021">
    <property type="component" value="Unassembled WGS sequence"/>
</dbReference>
<evidence type="ECO:0000313" key="11">
    <source>
        <dbReference type="Proteomes" id="UP001145021"/>
    </source>
</evidence>
<gene>
    <name evidence="10" type="primary">RCF1</name>
    <name evidence="10" type="ORF">LPJ64_001535</name>
</gene>
<evidence type="ECO:0000256" key="3">
    <source>
        <dbReference type="ARBA" id="ARBA00022989"/>
    </source>
</evidence>
<dbReference type="EMBL" id="JANBOH010000040">
    <property type="protein sequence ID" value="KAJ1647070.1"/>
    <property type="molecule type" value="Genomic_DNA"/>
</dbReference>